<keyword evidence="2" id="KW-1185">Reference proteome</keyword>
<comment type="caution">
    <text evidence="1">The sequence shown here is derived from an EMBL/GenBank/DDBJ whole genome shotgun (WGS) entry which is preliminary data.</text>
</comment>
<protein>
    <submittedName>
        <fullName evidence="1">Uncharacterized protein</fullName>
    </submittedName>
</protein>
<organism evidence="1 2">
    <name type="scientific">Henosepilachna vigintioctopunctata</name>
    <dbReference type="NCBI Taxonomy" id="420089"/>
    <lineage>
        <taxon>Eukaryota</taxon>
        <taxon>Metazoa</taxon>
        <taxon>Ecdysozoa</taxon>
        <taxon>Arthropoda</taxon>
        <taxon>Hexapoda</taxon>
        <taxon>Insecta</taxon>
        <taxon>Pterygota</taxon>
        <taxon>Neoptera</taxon>
        <taxon>Endopterygota</taxon>
        <taxon>Coleoptera</taxon>
        <taxon>Polyphaga</taxon>
        <taxon>Cucujiformia</taxon>
        <taxon>Coccinelloidea</taxon>
        <taxon>Coccinellidae</taxon>
        <taxon>Epilachninae</taxon>
        <taxon>Epilachnini</taxon>
        <taxon>Henosepilachna</taxon>
    </lineage>
</organism>
<reference evidence="1 2" key="1">
    <citation type="submission" date="2023-03" db="EMBL/GenBank/DDBJ databases">
        <title>Genome insight into feeding habits of ladybird beetles.</title>
        <authorList>
            <person name="Li H.-S."/>
            <person name="Huang Y.-H."/>
            <person name="Pang H."/>
        </authorList>
    </citation>
    <scope>NUCLEOTIDE SEQUENCE [LARGE SCALE GENOMIC DNA]</scope>
    <source>
        <strain evidence="1">SYSU_2023b</strain>
        <tissue evidence="1">Whole body</tissue>
    </source>
</reference>
<proteinExistence type="predicted"/>
<name>A0AAW1UIZ2_9CUCU</name>
<dbReference type="Proteomes" id="UP001431783">
    <property type="component" value="Unassembled WGS sequence"/>
</dbReference>
<sequence length="173" mass="20025">MPDNNRRNSQSRSNRALITEKISGNMATWKVEEKESATNRKQWSKIVPSNLKDVKTNITSNTELSAENVDKTRKINRNTQNSSDTWVNVSRKKAPNDKVNMTCTGIKYKTDNTVFRAATSRKWFYIGKIAGKEMADDTIRDYLKEINRYESINIRKFETKGQNSVFLYSCPNR</sequence>
<evidence type="ECO:0000313" key="1">
    <source>
        <dbReference type="EMBL" id="KAK9880082.1"/>
    </source>
</evidence>
<dbReference type="EMBL" id="JARQZJ010000063">
    <property type="protein sequence ID" value="KAK9880082.1"/>
    <property type="molecule type" value="Genomic_DNA"/>
</dbReference>
<accession>A0AAW1UIZ2</accession>
<gene>
    <name evidence="1" type="ORF">WA026_008598</name>
</gene>
<dbReference type="AlphaFoldDB" id="A0AAW1UIZ2"/>
<evidence type="ECO:0000313" key="2">
    <source>
        <dbReference type="Proteomes" id="UP001431783"/>
    </source>
</evidence>